<dbReference type="NCBIfam" id="NF003915">
    <property type="entry name" value="PRK05441.1"/>
    <property type="match status" value="1"/>
</dbReference>
<keyword evidence="2 3" id="KW-0119">Carbohydrate metabolism</keyword>
<organism evidence="6 7">
    <name type="scientific">Micromonospora zhanjiangensis</name>
    <dbReference type="NCBI Taxonomy" id="1522057"/>
    <lineage>
        <taxon>Bacteria</taxon>
        <taxon>Bacillati</taxon>
        <taxon>Actinomycetota</taxon>
        <taxon>Actinomycetes</taxon>
        <taxon>Micromonosporales</taxon>
        <taxon>Micromonosporaceae</taxon>
        <taxon>Micromonospora</taxon>
    </lineage>
</organism>
<dbReference type="PANTHER" id="PTHR10088:SF4">
    <property type="entry name" value="GLUCOKINASE REGULATORY PROTEIN"/>
    <property type="match status" value="1"/>
</dbReference>
<dbReference type="Proteomes" id="UP001595868">
    <property type="component" value="Unassembled WGS sequence"/>
</dbReference>
<evidence type="ECO:0000313" key="6">
    <source>
        <dbReference type="EMBL" id="MFC4109768.1"/>
    </source>
</evidence>
<feature type="active site" description="Proton donor" evidence="3">
    <location>
        <position position="85"/>
    </location>
</feature>
<comment type="pathway">
    <text evidence="3">Amino-sugar metabolism; N-acetylmuramate degradation.</text>
</comment>
<dbReference type="InterPro" id="IPR005486">
    <property type="entry name" value="Glucokinase_regulatory_CS"/>
</dbReference>
<dbReference type="RefSeq" id="WP_377551582.1">
    <property type="nucleotide sequence ID" value="NZ_JBHSBN010000028.1"/>
</dbReference>
<evidence type="ECO:0000259" key="5">
    <source>
        <dbReference type="PROSITE" id="PS51464"/>
    </source>
</evidence>
<accession>A0ABV8KUU8</accession>
<comment type="catalytic activity">
    <reaction evidence="3">
        <text>N-acetyl-D-muramate 6-phosphate + H2O = N-acetyl-D-glucosamine 6-phosphate + (R)-lactate</text>
        <dbReference type="Rhea" id="RHEA:26410"/>
        <dbReference type="ChEBI" id="CHEBI:15377"/>
        <dbReference type="ChEBI" id="CHEBI:16004"/>
        <dbReference type="ChEBI" id="CHEBI:57513"/>
        <dbReference type="ChEBI" id="CHEBI:58722"/>
        <dbReference type="EC" id="4.2.1.126"/>
    </reaction>
</comment>
<dbReference type="PROSITE" id="PS01272">
    <property type="entry name" value="GCKR"/>
    <property type="match status" value="1"/>
</dbReference>
<dbReference type="InterPro" id="IPR046348">
    <property type="entry name" value="SIS_dom_sf"/>
</dbReference>
<dbReference type="EMBL" id="JBHSBN010000028">
    <property type="protein sequence ID" value="MFC4109768.1"/>
    <property type="molecule type" value="Genomic_DNA"/>
</dbReference>
<comment type="miscellaneous">
    <text evidence="3">A lyase-type mechanism (elimination/hydration) is suggested for the cleavage of the lactyl ether bond of MurNAc 6-phosphate, with the formation of an alpha,beta-unsaturated aldehyde intermediate with (E)-stereochemistry, followed by the syn addition of water to give product.</text>
</comment>
<comment type="function">
    <text evidence="3">Specifically catalyzes the cleavage of the D-lactyl ether substituent of MurNAc 6-phosphate, producing GlcNAc 6-phosphate and D-lactate.</text>
</comment>
<evidence type="ECO:0000256" key="4">
    <source>
        <dbReference type="SAM" id="MobiDB-lite"/>
    </source>
</evidence>
<dbReference type="EC" id="4.2.1.126" evidence="3"/>
<feature type="compositionally biased region" description="Basic and acidic residues" evidence="4">
    <location>
        <begin position="292"/>
        <end position="301"/>
    </location>
</feature>
<protein>
    <recommendedName>
        <fullName evidence="3">N-acetylmuramic acid 6-phosphate etherase</fullName>
        <shortName evidence="3">MurNAc-6-P etherase</shortName>
        <ecNumber evidence="3">4.2.1.126</ecNumber>
    </recommendedName>
    <alternativeName>
        <fullName evidence="3">N-acetylmuramic acid 6-phosphate hydrolase</fullName>
    </alternativeName>
    <alternativeName>
        <fullName evidence="3">N-acetylmuramic acid 6-phosphate lyase</fullName>
    </alternativeName>
</protein>
<keyword evidence="7" id="KW-1185">Reference proteome</keyword>
<feature type="region of interest" description="Disordered" evidence="4">
    <location>
        <begin position="277"/>
        <end position="301"/>
    </location>
</feature>
<dbReference type="Gene3D" id="1.10.8.1080">
    <property type="match status" value="1"/>
</dbReference>
<dbReference type="GO" id="GO:0016829">
    <property type="term" value="F:lyase activity"/>
    <property type="evidence" value="ECO:0007669"/>
    <property type="project" value="UniProtKB-KW"/>
</dbReference>
<dbReference type="NCBIfam" id="NF009222">
    <property type="entry name" value="PRK12570.1"/>
    <property type="match status" value="1"/>
</dbReference>
<dbReference type="InterPro" id="IPR005488">
    <property type="entry name" value="Etherase_MurQ"/>
</dbReference>
<dbReference type="HAMAP" id="MF_00068">
    <property type="entry name" value="MurQ"/>
    <property type="match status" value="1"/>
</dbReference>
<dbReference type="SUPFAM" id="SSF53697">
    <property type="entry name" value="SIS domain"/>
    <property type="match status" value="1"/>
</dbReference>
<proteinExistence type="inferred from homology"/>
<evidence type="ECO:0000313" key="7">
    <source>
        <dbReference type="Proteomes" id="UP001595868"/>
    </source>
</evidence>
<dbReference type="CDD" id="cd05007">
    <property type="entry name" value="SIS_Etherase"/>
    <property type="match status" value="1"/>
</dbReference>
<gene>
    <name evidence="3 6" type="primary">murQ</name>
    <name evidence="6" type="ORF">ACFOX0_28040</name>
</gene>
<evidence type="ECO:0000256" key="1">
    <source>
        <dbReference type="ARBA" id="ARBA00023239"/>
    </source>
</evidence>
<name>A0ABV8KUU8_9ACTN</name>
<dbReference type="NCBIfam" id="TIGR00274">
    <property type="entry name" value="N-acetylmuramic acid 6-phosphate etherase"/>
    <property type="match status" value="1"/>
</dbReference>
<dbReference type="Pfam" id="PF20741">
    <property type="entry name" value="GKRP-like_C"/>
    <property type="match status" value="1"/>
</dbReference>
<dbReference type="Gene3D" id="3.40.50.10490">
    <property type="entry name" value="Glucose-6-phosphate isomerase like protein, domain 1"/>
    <property type="match status" value="1"/>
</dbReference>
<dbReference type="InterPro" id="IPR040190">
    <property type="entry name" value="MURQ/GCKR"/>
</dbReference>
<dbReference type="Pfam" id="PF22645">
    <property type="entry name" value="GKRP_SIS_N"/>
    <property type="match status" value="1"/>
</dbReference>
<sequence>MKEQLDGLLTERVDGRYAHLDTASVAELADLMNQADADVPGAVRTELPRIVPAIEGVAGRLAGGGRLLYVGSGTAGRLGVIDASECPPTFGTPPDLVHAVIAGGPEAILVAKEGVEDDERAGAAAMAEAGVTAADAVVGISASGRTPYVLAAVRAARAVGAFTVGLSCNAGTPLSAAAEAPIEVLVGPEVLAGSTRLKAGTAQKLVLNMISTIAMVRLGKTYGNLMVDLRVTNHKLRDRAVRIIGRVTGASRPDAESALDAAGLDVKTAILLVARPDGDGDPRQRLARTGGRLREALEATP</sequence>
<comment type="subunit">
    <text evidence="3">Homodimer.</text>
</comment>
<dbReference type="PROSITE" id="PS51464">
    <property type="entry name" value="SIS"/>
    <property type="match status" value="1"/>
</dbReference>
<keyword evidence="1 3" id="KW-0456">Lyase</keyword>
<feature type="active site" evidence="3">
    <location>
        <position position="116"/>
    </location>
</feature>
<dbReference type="PANTHER" id="PTHR10088">
    <property type="entry name" value="GLUCOKINASE REGULATORY PROTEIN"/>
    <property type="match status" value="1"/>
</dbReference>
<comment type="caution">
    <text evidence="6">The sequence shown here is derived from an EMBL/GenBank/DDBJ whole genome shotgun (WGS) entry which is preliminary data.</text>
</comment>
<feature type="domain" description="SIS" evidence="5">
    <location>
        <begin position="57"/>
        <end position="220"/>
    </location>
</feature>
<comment type="similarity">
    <text evidence="3">Belongs to the GCKR-like family. MurNAc-6-P etherase subfamily.</text>
</comment>
<dbReference type="InterPro" id="IPR001347">
    <property type="entry name" value="SIS_dom"/>
</dbReference>
<reference evidence="7" key="1">
    <citation type="journal article" date="2019" name="Int. J. Syst. Evol. Microbiol.">
        <title>The Global Catalogue of Microorganisms (GCM) 10K type strain sequencing project: providing services to taxonomists for standard genome sequencing and annotation.</title>
        <authorList>
            <consortium name="The Broad Institute Genomics Platform"/>
            <consortium name="The Broad Institute Genome Sequencing Center for Infectious Disease"/>
            <person name="Wu L."/>
            <person name="Ma J."/>
        </authorList>
    </citation>
    <scope>NUCLEOTIDE SEQUENCE [LARGE SCALE GENOMIC DNA]</scope>
    <source>
        <strain evidence="7">2902at01</strain>
    </source>
</reference>
<evidence type="ECO:0000256" key="2">
    <source>
        <dbReference type="ARBA" id="ARBA00023277"/>
    </source>
</evidence>
<evidence type="ECO:0000256" key="3">
    <source>
        <dbReference type="HAMAP-Rule" id="MF_00068"/>
    </source>
</evidence>